<keyword evidence="2" id="KW-1185">Reference proteome</keyword>
<evidence type="ECO:0000313" key="2">
    <source>
        <dbReference type="Proteomes" id="UP001157017"/>
    </source>
</evidence>
<accession>A0ABQ6JDN3</accession>
<comment type="caution">
    <text evidence="1">The sequence shown here is derived from an EMBL/GenBank/DDBJ whole genome shotgun (WGS) entry which is preliminary data.</text>
</comment>
<gene>
    <name evidence="1" type="ORF">GCM10025868_01410</name>
</gene>
<protein>
    <submittedName>
        <fullName evidence="1">Uncharacterized protein</fullName>
    </submittedName>
</protein>
<sequence>MVQALQGTGTHVLLASVRSPQVVEQAAAVGVRHVTANPDVVEAMAADEHTEQAARVFEDVMARRG</sequence>
<dbReference type="Proteomes" id="UP001157017">
    <property type="component" value="Unassembled WGS sequence"/>
</dbReference>
<name>A0ABQ6JDN3_9ACTN</name>
<organism evidence="1 2">
    <name type="scientific">Angustibacter aerolatus</name>
    <dbReference type="NCBI Taxonomy" id="1162965"/>
    <lineage>
        <taxon>Bacteria</taxon>
        <taxon>Bacillati</taxon>
        <taxon>Actinomycetota</taxon>
        <taxon>Actinomycetes</taxon>
        <taxon>Kineosporiales</taxon>
        <taxon>Kineosporiaceae</taxon>
    </lineage>
</organism>
<dbReference type="EMBL" id="BSUZ01000001">
    <property type="protein sequence ID" value="GMA84891.1"/>
    <property type="molecule type" value="Genomic_DNA"/>
</dbReference>
<proteinExistence type="predicted"/>
<dbReference type="InterPro" id="IPR013785">
    <property type="entry name" value="Aldolase_TIM"/>
</dbReference>
<dbReference type="SUPFAM" id="SSF51569">
    <property type="entry name" value="Aldolase"/>
    <property type="match status" value="1"/>
</dbReference>
<reference evidence="2" key="1">
    <citation type="journal article" date="2019" name="Int. J. Syst. Evol. Microbiol.">
        <title>The Global Catalogue of Microorganisms (GCM) 10K type strain sequencing project: providing services to taxonomists for standard genome sequencing and annotation.</title>
        <authorList>
            <consortium name="The Broad Institute Genomics Platform"/>
            <consortium name="The Broad Institute Genome Sequencing Center for Infectious Disease"/>
            <person name="Wu L."/>
            <person name="Ma J."/>
        </authorList>
    </citation>
    <scope>NUCLEOTIDE SEQUENCE [LARGE SCALE GENOMIC DNA]</scope>
    <source>
        <strain evidence="2">NBRC 108730</strain>
    </source>
</reference>
<evidence type="ECO:0000313" key="1">
    <source>
        <dbReference type="EMBL" id="GMA84891.1"/>
    </source>
</evidence>
<dbReference type="Gene3D" id="3.20.20.70">
    <property type="entry name" value="Aldolase class I"/>
    <property type="match status" value="1"/>
</dbReference>